<reference evidence="6" key="1">
    <citation type="submission" date="2017-09" db="EMBL/GenBank/DDBJ databases">
        <title>Depth-based differentiation of microbial function through sediment-hosted aquifers and enrichment of novel symbionts in the deep terrestrial subsurface.</title>
        <authorList>
            <person name="Probst A.J."/>
            <person name="Ladd B."/>
            <person name="Jarett J.K."/>
            <person name="Geller-Mcgrath D.E."/>
            <person name="Sieber C.M.K."/>
            <person name="Emerson J.B."/>
            <person name="Anantharaman K."/>
            <person name="Thomas B.C."/>
            <person name="Malmstrom R."/>
            <person name="Stieglmeier M."/>
            <person name="Klingl A."/>
            <person name="Woyke T."/>
            <person name="Ryan C.M."/>
            <person name="Banfield J.F."/>
        </authorList>
    </citation>
    <scope>NUCLEOTIDE SEQUENCE [LARGE SCALE GENOMIC DNA]</scope>
</reference>
<evidence type="ECO:0000313" key="5">
    <source>
        <dbReference type="EMBL" id="PJA22395.1"/>
    </source>
</evidence>
<dbReference type="Proteomes" id="UP000228627">
    <property type="component" value="Unassembled WGS sequence"/>
</dbReference>
<keyword evidence="2" id="KW-0418">Kinase</keyword>
<accession>A0A2M7W632</accession>
<dbReference type="PANTHER" id="PTHR43290:SF2">
    <property type="entry name" value="MEVALONATE KINASE"/>
    <property type="match status" value="1"/>
</dbReference>
<keyword evidence="1" id="KW-0808">Transferase</keyword>
<dbReference type="GO" id="GO:0004496">
    <property type="term" value="F:mevalonate kinase activity"/>
    <property type="evidence" value="ECO:0007669"/>
    <property type="project" value="InterPro"/>
</dbReference>
<evidence type="ECO:0000256" key="2">
    <source>
        <dbReference type="ARBA" id="ARBA00022777"/>
    </source>
</evidence>
<gene>
    <name evidence="5" type="ORF">COX59_02930</name>
</gene>
<feature type="domain" description="GHMP kinase N-terminal" evidence="4">
    <location>
        <begin position="43"/>
        <end position="126"/>
    </location>
</feature>
<dbReference type="GO" id="GO:0005524">
    <property type="term" value="F:ATP binding"/>
    <property type="evidence" value="ECO:0007669"/>
    <property type="project" value="InterPro"/>
</dbReference>
<dbReference type="PRINTS" id="PR00959">
    <property type="entry name" value="MEVGALKINASE"/>
</dbReference>
<dbReference type="EMBL" id="PFQG01000113">
    <property type="protein sequence ID" value="PJA22395.1"/>
    <property type="molecule type" value="Genomic_DNA"/>
</dbReference>
<dbReference type="Pfam" id="PF00288">
    <property type="entry name" value="GHMP_kinases_N"/>
    <property type="match status" value="1"/>
</dbReference>
<protein>
    <recommendedName>
        <fullName evidence="4">GHMP kinase N-terminal domain-containing protein</fullName>
    </recommendedName>
</protein>
<evidence type="ECO:0000256" key="3">
    <source>
        <dbReference type="ARBA" id="ARBA00029438"/>
    </source>
</evidence>
<comment type="pathway">
    <text evidence="3">Isoprenoid biosynthesis; isopentenyl diphosphate biosynthesis via mevalonate pathway; isopentenyl diphosphate from (R)-mevalonate: step 1/3.</text>
</comment>
<name>A0A2M7W632_9BACT</name>
<dbReference type="InterPro" id="IPR014721">
    <property type="entry name" value="Ribsml_uS5_D2-typ_fold_subgr"/>
</dbReference>
<dbReference type="GO" id="GO:0019287">
    <property type="term" value="P:isopentenyl diphosphate biosynthetic process, mevalonate pathway"/>
    <property type="evidence" value="ECO:0007669"/>
    <property type="project" value="TreeGrafter"/>
</dbReference>
<dbReference type="Gene3D" id="3.30.230.10">
    <property type="match status" value="2"/>
</dbReference>
<dbReference type="InterPro" id="IPR006205">
    <property type="entry name" value="Mev_gal_kin"/>
</dbReference>
<evidence type="ECO:0000256" key="1">
    <source>
        <dbReference type="ARBA" id="ARBA00022679"/>
    </source>
</evidence>
<evidence type="ECO:0000259" key="4">
    <source>
        <dbReference type="Pfam" id="PF00288"/>
    </source>
</evidence>
<proteinExistence type="predicted"/>
<dbReference type="PANTHER" id="PTHR43290">
    <property type="entry name" value="MEVALONATE KINASE"/>
    <property type="match status" value="1"/>
</dbReference>
<comment type="caution">
    <text evidence="5">The sequence shown here is derived from an EMBL/GenBank/DDBJ whole genome shotgun (WGS) entry which is preliminary data.</text>
</comment>
<dbReference type="InterPro" id="IPR006204">
    <property type="entry name" value="GHMP_kinase_N_dom"/>
</dbReference>
<dbReference type="InterPro" id="IPR020568">
    <property type="entry name" value="Ribosomal_Su5_D2-typ_SF"/>
</dbReference>
<sequence length="139" mass="15156">MRGKLLLFGDHAVVYGRPCLAAAIDRYVTASLVKSIGRESAFVAAARRLFEEKYGRLEFGFKIKAFDSHYGLGSSAAVTVAVAQAMFKLKEIKITNKELFDFCYQVVKEVQGVGSGFDIAAAIYGGVVYFVPAGKRSKN</sequence>
<organism evidence="5 6">
    <name type="scientific">Candidatus Beckwithbacteria bacterium CG_4_10_14_0_2_um_filter_47_25</name>
    <dbReference type="NCBI Taxonomy" id="1974493"/>
    <lineage>
        <taxon>Bacteria</taxon>
        <taxon>Candidatus Beckwithiibacteriota</taxon>
    </lineage>
</organism>
<dbReference type="GO" id="GO:0005829">
    <property type="term" value="C:cytosol"/>
    <property type="evidence" value="ECO:0007669"/>
    <property type="project" value="TreeGrafter"/>
</dbReference>
<evidence type="ECO:0000313" key="6">
    <source>
        <dbReference type="Proteomes" id="UP000228627"/>
    </source>
</evidence>
<dbReference type="SUPFAM" id="SSF54211">
    <property type="entry name" value="Ribosomal protein S5 domain 2-like"/>
    <property type="match status" value="1"/>
</dbReference>
<dbReference type="AlphaFoldDB" id="A0A2M7W632"/>